<dbReference type="Gene3D" id="2.60.300.12">
    <property type="entry name" value="HesB-like domain"/>
    <property type="match status" value="1"/>
</dbReference>
<name>A0ABP9NVK4_9BACT</name>
<dbReference type="InterPro" id="IPR016092">
    <property type="entry name" value="ATAP"/>
</dbReference>
<dbReference type="InterPro" id="IPR000361">
    <property type="entry name" value="ATAP_core_dom"/>
</dbReference>
<dbReference type="Pfam" id="PF01521">
    <property type="entry name" value="Fe-S_biosyn"/>
    <property type="match status" value="1"/>
</dbReference>
<comment type="caution">
    <text evidence="2">The sequence shown here is derived from an EMBL/GenBank/DDBJ whole genome shotgun (WGS) entry which is preliminary data.</text>
</comment>
<dbReference type="InterPro" id="IPR017870">
    <property type="entry name" value="FeS_cluster_insertion_CS"/>
</dbReference>
<protein>
    <recommendedName>
        <fullName evidence="1">Core domain-containing protein</fullName>
    </recommendedName>
</protein>
<evidence type="ECO:0000313" key="3">
    <source>
        <dbReference type="Proteomes" id="UP001499852"/>
    </source>
</evidence>
<dbReference type="PANTHER" id="PTHR43011">
    <property type="entry name" value="IRON-SULFUR CLUSTER ASSEMBLY 2 HOMOLOG, MITOCHONDRIAL"/>
    <property type="match status" value="1"/>
</dbReference>
<sequence>MEVPPDLLTVSICIMTTTAAPQAAPNYKIGNEKLIKVLPNAARKLTSLLTKQGRAENGALRVAVVGGGCSGLQYKMDLVDGPANRDIMVISSEVRVVIDPKSALFVSGSELDFSDDLQQGGFKVTNPNAIVTCSCGESFAA</sequence>
<dbReference type="Proteomes" id="UP001499852">
    <property type="component" value="Unassembled WGS sequence"/>
</dbReference>
<dbReference type="InterPro" id="IPR035903">
    <property type="entry name" value="HesB-like_dom_sf"/>
</dbReference>
<dbReference type="NCBIfam" id="TIGR00049">
    <property type="entry name" value="iron-sulfur cluster assembly accessory protein"/>
    <property type="match status" value="1"/>
</dbReference>
<dbReference type="EMBL" id="BAABIA010000001">
    <property type="protein sequence ID" value="GAA5134717.1"/>
    <property type="molecule type" value="Genomic_DNA"/>
</dbReference>
<accession>A0ABP9NVK4</accession>
<reference evidence="3" key="1">
    <citation type="journal article" date="2019" name="Int. J. Syst. Evol. Microbiol.">
        <title>The Global Catalogue of Microorganisms (GCM) 10K type strain sequencing project: providing services to taxonomists for standard genome sequencing and annotation.</title>
        <authorList>
            <consortium name="The Broad Institute Genomics Platform"/>
            <consortium name="The Broad Institute Genome Sequencing Center for Infectious Disease"/>
            <person name="Wu L."/>
            <person name="Ma J."/>
        </authorList>
    </citation>
    <scope>NUCLEOTIDE SEQUENCE [LARGE SCALE GENOMIC DNA]</scope>
    <source>
        <strain evidence="3">JCM 18053</strain>
    </source>
</reference>
<dbReference type="PROSITE" id="PS01152">
    <property type="entry name" value="HESB"/>
    <property type="match status" value="1"/>
</dbReference>
<organism evidence="2 3">
    <name type="scientific">Prosthecobacter algae</name>
    <dbReference type="NCBI Taxonomy" id="1144682"/>
    <lineage>
        <taxon>Bacteria</taxon>
        <taxon>Pseudomonadati</taxon>
        <taxon>Verrucomicrobiota</taxon>
        <taxon>Verrucomicrobiia</taxon>
        <taxon>Verrucomicrobiales</taxon>
        <taxon>Verrucomicrobiaceae</taxon>
        <taxon>Prosthecobacter</taxon>
    </lineage>
</organism>
<evidence type="ECO:0000313" key="2">
    <source>
        <dbReference type="EMBL" id="GAA5134717.1"/>
    </source>
</evidence>
<keyword evidence="3" id="KW-1185">Reference proteome</keyword>
<feature type="domain" description="Core" evidence="1">
    <location>
        <begin position="35"/>
        <end position="136"/>
    </location>
</feature>
<dbReference type="PANTHER" id="PTHR43011:SF1">
    <property type="entry name" value="IRON-SULFUR CLUSTER ASSEMBLY 2 HOMOLOG, MITOCHONDRIAL"/>
    <property type="match status" value="1"/>
</dbReference>
<gene>
    <name evidence="2" type="ORF">GCM10023213_06940</name>
</gene>
<dbReference type="SUPFAM" id="SSF89360">
    <property type="entry name" value="HesB-like domain"/>
    <property type="match status" value="1"/>
</dbReference>
<proteinExistence type="predicted"/>
<evidence type="ECO:0000259" key="1">
    <source>
        <dbReference type="Pfam" id="PF01521"/>
    </source>
</evidence>